<organism evidence="1">
    <name type="scientific">Siphoviridae sp. ctWdm1</name>
    <dbReference type="NCBI Taxonomy" id="2827883"/>
    <lineage>
        <taxon>Viruses</taxon>
        <taxon>Duplodnaviria</taxon>
        <taxon>Heunggongvirae</taxon>
        <taxon>Uroviricota</taxon>
        <taxon>Caudoviricetes</taxon>
    </lineage>
</organism>
<proteinExistence type="predicted"/>
<protein>
    <submittedName>
        <fullName evidence="1">Uncharacterized protein</fullName>
    </submittedName>
</protein>
<evidence type="ECO:0000313" key="1">
    <source>
        <dbReference type="EMBL" id="DAF43595.1"/>
    </source>
</evidence>
<reference evidence="1" key="1">
    <citation type="journal article" date="2021" name="Proc. Natl. Acad. Sci. U.S.A.">
        <title>A Catalog of Tens of Thousands of Viruses from Human Metagenomes Reveals Hidden Associations with Chronic Diseases.</title>
        <authorList>
            <person name="Tisza M.J."/>
            <person name="Buck C.B."/>
        </authorList>
    </citation>
    <scope>NUCLEOTIDE SEQUENCE</scope>
    <source>
        <strain evidence="1">CtWdm1</strain>
    </source>
</reference>
<name>A0A8S5RYK7_9CAUD</name>
<sequence length="92" mass="10870">MLNNRKKYLLVKVIEAEPMTLGEFYKKQGYNIPPLANVYNIDGYIVYHNGKTEWYSLDEFNPYTRELSNGSEIEVNIIDKNVCKCEFYSFIE</sequence>
<accession>A0A8S5RYK7</accession>
<dbReference type="EMBL" id="BK032509">
    <property type="protein sequence ID" value="DAF43595.1"/>
    <property type="molecule type" value="Genomic_DNA"/>
</dbReference>